<comment type="caution">
    <text evidence="2">The sequence shown here is derived from an EMBL/GenBank/DDBJ whole genome shotgun (WGS) entry which is preliminary data.</text>
</comment>
<protein>
    <submittedName>
        <fullName evidence="2">Serine/threonine-protein phosphatase 7 long form-like protein</fullName>
    </submittedName>
</protein>
<feature type="non-terminal residue" evidence="2">
    <location>
        <position position="1"/>
    </location>
</feature>
<keyword evidence="3" id="KW-1185">Reference proteome</keyword>
<organism evidence="2 3">
    <name type="scientific">Trifolium medium</name>
    <dbReference type="NCBI Taxonomy" id="97028"/>
    <lineage>
        <taxon>Eukaryota</taxon>
        <taxon>Viridiplantae</taxon>
        <taxon>Streptophyta</taxon>
        <taxon>Embryophyta</taxon>
        <taxon>Tracheophyta</taxon>
        <taxon>Spermatophyta</taxon>
        <taxon>Magnoliopsida</taxon>
        <taxon>eudicotyledons</taxon>
        <taxon>Gunneridae</taxon>
        <taxon>Pentapetalae</taxon>
        <taxon>rosids</taxon>
        <taxon>fabids</taxon>
        <taxon>Fabales</taxon>
        <taxon>Fabaceae</taxon>
        <taxon>Papilionoideae</taxon>
        <taxon>50 kb inversion clade</taxon>
        <taxon>NPAAA clade</taxon>
        <taxon>Hologalegina</taxon>
        <taxon>IRL clade</taxon>
        <taxon>Trifolieae</taxon>
        <taxon>Trifolium</taxon>
    </lineage>
</organism>
<dbReference type="AlphaFoldDB" id="A0A392RSM7"/>
<evidence type="ECO:0000313" key="3">
    <source>
        <dbReference type="Proteomes" id="UP000265520"/>
    </source>
</evidence>
<dbReference type="Proteomes" id="UP000265520">
    <property type="component" value="Unassembled WGS sequence"/>
</dbReference>
<keyword evidence="1" id="KW-0812">Transmembrane</keyword>
<sequence>DLMVELIGADLADVGWEVTTTKWAHAQFTYLKPMFRANLAAARQAEADINEVSMHLYKKYTIRVYLLFLVVTTIFSNKSKRYADVTYLQYFRDLEMVDIYAWGTIAFAYLYK</sequence>
<feature type="transmembrane region" description="Helical" evidence="1">
    <location>
        <begin position="60"/>
        <end position="76"/>
    </location>
</feature>
<keyword evidence="1" id="KW-0472">Membrane</keyword>
<accession>A0A392RSM7</accession>
<evidence type="ECO:0000313" key="2">
    <source>
        <dbReference type="EMBL" id="MCI38566.1"/>
    </source>
</evidence>
<proteinExistence type="predicted"/>
<reference evidence="2 3" key="1">
    <citation type="journal article" date="2018" name="Front. Plant Sci.">
        <title>Red Clover (Trifolium pratense) and Zigzag Clover (T. medium) - A Picture of Genomic Similarities and Differences.</title>
        <authorList>
            <person name="Dluhosova J."/>
            <person name="Istvanek J."/>
            <person name="Nedelnik J."/>
            <person name="Repkova J."/>
        </authorList>
    </citation>
    <scope>NUCLEOTIDE SEQUENCE [LARGE SCALE GENOMIC DNA]</scope>
    <source>
        <strain evidence="3">cv. 10/8</strain>
        <tissue evidence="2">Leaf</tissue>
    </source>
</reference>
<name>A0A392RSM7_9FABA</name>
<keyword evidence="1" id="KW-1133">Transmembrane helix</keyword>
<dbReference type="EMBL" id="LXQA010257184">
    <property type="protein sequence ID" value="MCI38566.1"/>
    <property type="molecule type" value="Genomic_DNA"/>
</dbReference>
<evidence type="ECO:0000256" key="1">
    <source>
        <dbReference type="SAM" id="Phobius"/>
    </source>
</evidence>